<dbReference type="InterPro" id="IPR016152">
    <property type="entry name" value="PTrfase/Anion_transptr"/>
</dbReference>
<comment type="subcellular location">
    <subcellularLocation>
        <location evidence="1">Cytoplasm</location>
    </subcellularLocation>
</comment>
<organism evidence="12 13">
    <name type="scientific">Agrococcus baldri</name>
    <dbReference type="NCBI Taxonomy" id="153730"/>
    <lineage>
        <taxon>Bacteria</taxon>
        <taxon>Bacillati</taxon>
        <taxon>Actinomycetota</taxon>
        <taxon>Actinomycetes</taxon>
        <taxon>Micrococcales</taxon>
        <taxon>Microbacteriaceae</taxon>
        <taxon>Agrococcus</taxon>
    </lineage>
</organism>
<comment type="caution">
    <text evidence="12">The sequence shown here is derived from an EMBL/GenBank/DDBJ whole genome shotgun (WGS) entry which is preliminary data.</text>
</comment>
<dbReference type="SUPFAM" id="SSF55804">
    <property type="entry name" value="Phoshotransferase/anion transport protein"/>
    <property type="match status" value="1"/>
</dbReference>
<keyword evidence="6" id="KW-0598">Phosphotransferase system</keyword>
<protein>
    <recommendedName>
        <fullName evidence="9">Ascorbate-specific PTS system EIIA component</fullName>
    </recommendedName>
    <alternativeName>
        <fullName evidence="10">Ascorbate-specific phosphotransferase enzyme IIA component</fullName>
    </alternativeName>
</protein>
<proteinExistence type="predicted"/>
<name>A0AA87RKV4_9MICO</name>
<dbReference type="GO" id="GO:0016301">
    <property type="term" value="F:kinase activity"/>
    <property type="evidence" value="ECO:0007669"/>
    <property type="project" value="UniProtKB-KW"/>
</dbReference>
<evidence type="ECO:0000256" key="5">
    <source>
        <dbReference type="ARBA" id="ARBA00022679"/>
    </source>
</evidence>
<dbReference type="InterPro" id="IPR002178">
    <property type="entry name" value="PTS_EIIA_type-2_dom"/>
</dbReference>
<keyword evidence="4" id="KW-0597">Phosphoprotein</keyword>
<dbReference type="CDD" id="cd00211">
    <property type="entry name" value="PTS_IIA_fru"/>
    <property type="match status" value="1"/>
</dbReference>
<sequence length="151" mass="15669">MNLADALPETAIRTLARAEDWQAAVRLAGDRLVASGVTSDAYTGEMLAAIDEHGPYIVIAPGFALAHSRPSPAVLRTGISWVSLAEPVPFGHAVNDPVRLVVGLAATDHDGHIEIMSALAGVLADESALEALLAADSPALVRELLARHAPA</sequence>
<dbReference type="PANTHER" id="PTHR36203">
    <property type="entry name" value="ASCORBATE-SPECIFIC PTS SYSTEM EIIA COMPONENT"/>
    <property type="match status" value="1"/>
</dbReference>
<evidence type="ECO:0000256" key="8">
    <source>
        <dbReference type="ARBA" id="ARBA00037387"/>
    </source>
</evidence>
<feature type="domain" description="PTS EIIA type-2" evidence="11">
    <location>
        <begin position="5"/>
        <end position="148"/>
    </location>
</feature>
<dbReference type="EMBL" id="BJUU01000006">
    <property type="protein sequence ID" value="GEK80007.1"/>
    <property type="molecule type" value="Genomic_DNA"/>
</dbReference>
<keyword evidence="2" id="KW-0813">Transport</keyword>
<dbReference type="Proteomes" id="UP000321749">
    <property type="component" value="Unassembled WGS sequence"/>
</dbReference>
<evidence type="ECO:0000256" key="1">
    <source>
        <dbReference type="ARBA" id="ARBA00004496"/>
    </source>
</evidence>
<comment type="function">
    <text evidence="8">The phosphoenolpyruvate-dependent sugar phosphotransferase system (sugar PTS), a major carbohydrate active transport system, catalyzes the phosphorylation of incoming sugar substrates concomitantly with their translocation across the cell membrane. The enzyme II UlaABC PTS system is involved in ascorbate transport.</text>
</comment>
<evidence type="ECO:0000256" key="3">
    <source>
        <dbReference type="ARBA" id="ARBA00022490"/>
    </source>
</evidence>
<reference evidence="12 13" key="1">
    <citation type="submission" date="2019-07" db="EMBL/GenBank/DDBJ databases">
        <title>Whole genome shotgun sequence of Agrococcus baldri NBRC 103055.</title>
        <authorList>
            <person name="Hosoyama A."/>
            <person name="Uohara A."/>
            <person name="Ohji S."/>
            <person name="Ichikawa N."/>
        </authorList>
    </citation>
    <scope>NUCLEOTIDE SEQUENCE [LARGE SCALE GENOMIC DNA]</scope>
    <source>
        <strain evidence="12 13">NBRC 103055</strain>
    </source>
</reference>
<dbReference type="Pfam" id="PF00359">
    <property type="entry name" value="PTS_EIIA_2"/>
    <property type="match status" value="1"/>
</dbReference>
<evidence type="ECO:0000256" key="9">
    <source>
        <dbReference type="ARBA" id="ARBA00041175"/>
    </source>
</evidence>
<keyword evidence="13" id="KW-1185">Reference proteome</keyword>
<dbReference type="PANTHER" id="PTHR36203:SF1">
    <property type="entry name" value="ASCORBATE-SPECIFIC PTS SYSTEM EIIA COMPONENT"/>
    <property type="match status" value="1"/>
</dbReference>
<evidence type="ECO:0000313" key="13">
    <source>
        <dbReference type="Proteomes" id="UP000321749"/>
    </source>
</evidence>
<dbReference type="GO" id="GO:0005737">
    <property type="term" value="C:cytoplasm"/>
    <property type="evidence" value="ECO:0007669"/>
    <property type="project" value="UniProtKB-SubCell"/>
</dbReference>
<keyword evidence="7" id="KW-0418">Kinase</keyword>
<dbReference type="PROSITE" id="PS51094">
    <property type="entry name" value="PTS_EIIA_TYPE_2"/>
    <property type="match status" value="1"/>
</dbReference>
<dbReference type="AlphaFoldDB" id="A0AA87RKV4"/>
<gene>
    <name evidence="12" type="ORF">ABA31_13580</name>
</gene>
<evidence type="ECO:0000256" key="7">
    <source>
        <dbReference type="ARBA" id="ARBA00022777"/>
    </source>
</evidence>
<dbReference type="InterPro" id="IPR051351">
    <property type="entry name" value="Ascorbate-PTS_EIIA_comp"/>
</dbReference>
<keyword evidence="3" id="KW-0963">Cytoplasm</keyword>
<accession>A0AA87RKV4</accession>
<evidence type="ECO:0000313" key="12">
    <source>
        <dbReference type="EMBL" id="GEK80007.1"/>
    </source>
</evidence>
<dbReference type="RefSeq" id="WP_146793898.1">
    <property type="nucleotide sequence ID" value="NZ_BJUU01000006.1"/>
</dbReference>
<evidence type="ECO:0000256" key="10">
    <source>
        <dbReference type="ARBA" id="ARBA00042072"/>
    </source>
</evidence>
<evidence type="ECO:0000256" key="6">
    <source>
        <dbReference type="ARBA" id="ARBA00022683"/>
    </source>
</evidence>
<dbReference type="GO" id="GO:0009401">
    <property type="term" value="P:phosphoenolpyruvate-dependent sugar phosphotransferase system"/>
    <property type="evidence" value="ECO:0007669"/>
    <property type="project" value="UniProtKB-KW"/>
</dbReference>
<evidence type="ECO:0000256" key="2">
    <source>
        <dbReference type="ARBA" id="ARBA00022448"/>
    </source>
</evidence>
<keyword evidence="5" id="KW-0808">Transferase</keyword>
<dbReference type="Gene3D" id="3.40.930.10">
    <property type="entry name" value="Mannitol-specific EII, Chain A"/>
    <property type="match status" value="1"/>
</dbReference>
<evidence type="ECO:0000259" key="11">
    <source>
        <dbReference type="PROSITE" id="PS51094"/>
    </source>
</evidence>
<evidence type="ECO:0000256" key="4">
    <source>
        <dbReference type="ARBA" id="ARBA00022553"/>
    </source>
</evidence>